<keyword evidence="3" id="KW-1185">Reference proteome</keyword>
<reference evidence="2" key="1">
    <citation type="submission" date="2023-02" db="EMBL/GenBank/DDBJ databases">
        <title>Genome of toxic invasive species Heracleum sosnowskyi carries increased number of genes despite the absence of recent whole-genome duplications.</title>
        <authorList>
            <person name="Schelkunov M."/>
            <person name="Shtratnikova V."/>
            <person name="Makarenko M."/>
            <person name="Klepikova A."/>
            <person name="Omelchenko D."/>
            <person name="Novikova G."/>
            <person name="Obukhova E."/>
            <person name="Bogdanov V."/>
            <person name="Penin A."/>
            <person name="Logacheva M."/>
        </authorList>
    </citation>
    <scope>NUCLEOTIDE SEQUENCE</scope>
    <source>
        <strain evidence="2">Hsosn_3</strain>
        <tissue evidence="2">Leaf</tissue>
    </source>
</reference>
<proteinExistence type="predicted"/>
<sequence length="131" mass="14759">MQVGTLGFSDIHNNSHGLSRNSDLEGESDGPGEGLTSDCHKSGLRSPIFSSKTSLIGFTKLYMMLGNLKDIFPDLTRDYAPLVVELWKIEAIQATYSRKIKRILEETVIFYIGLRTVQDYSHFRLSVAMRD</sequence>
<dbReference type="EMBL" id="JAUIZM010000011">
    <property type="protein sequence ID" value="KAK1358322.1"/>
    <property type="molecule type" value="Genomic_DNA"/>
</dbReference>
<accession>A0AAD8M3L6</accession>
<evidence type="ECO:0000313" key="2">
    <source>
        <dbReference type="EMBL" id="KAK1358322.1"/>
    </source>
</evidence>
<organism evidence="2 3">
    <name type="scientific">Heracleum sosnowskyi</name>
    <dbReference type="NCBI Taxonomy" id="360622"/>
    <lineage>
        <taxon>Eukaryota</taxon>
        <taxon>Viridiplantae</taxon>
        <taxon>Streptophyta</taxon>
        <taxon>Embryophyta</taxon>
        <taxon>Tracheophyta</taxon>
        <taxon>Spermatophyta</taxon>
        <taxon>Magnoliopsida</taxon>
        <taxon>eudicotyledons</taxon>
        <taxon>Gunneridae</taxon>
        <taxon>Pentapetalae</taxon>
        <taxon>asterids</taxon>
        <taxon>campanulids</taxon>
        <taxon>Apiales</taxon>
        <taxon>Apiaceae</taxon>
        <taxon>Apioideae</taxon>
        <taxon>apioid superclade</taxon>
        <taxon>Tordylieae</taxon>
        <taxon>Tordyliinae</taxon>
        <taxon>Heracleum</taxon>
    </lineage>
</organism>
<name>A0AAD8M3L6_9APIA</name>
<dbReference type="AlphaFoldDB" id="A0AAD8M3L6"/>
<dbReference type="Proteomes" id="UP001237642">
    <property type="component" value="Unassembled WGS sequence"/>
</dbReference>
<evidence type="ECO:0000256" key="1">
    <source>
        <dbReference type="SAM" id="MobiDB-lite"/>
    </source>
</evidence>
<protein>
    <submittedName>
        <fullName evidence="2">Uncharacterized protein</fullName>
    </submittedName>
</protein>
<reference evidence="2" key="2">
    <citation type="submission" date="2023-05" db="EMBL/GenBank/DDBJ databases">
        <authorList>
            <person name="Schelkunov M.I."/>
        </authorList>
    </citation>
    <scope>NUCLEOTIDE SEQUENCE</scope>
    <source>
        <strain evidence="2">Hsosn_3</strain>
        <tissue evidence="2">Leaf</tissue>
    </source>
</reference>
<feature type="region of interest" description="Disordered" evidence="1">
    <location>
        <begin position="17"/>
        <end position="39"/>
    </location>
</feature>
<evidence type="ECO:0000313" key="3">
    <source>
        <dbReference type="Proteomes" id="UP001237642"/>
    </source>
</evidence>
<gene>
    <name evidence="2" type="ORF">POM88_051578</name>
</gene>
<comment type="caution">
    <text evidence="2">The sequence shown here is derived from an EMBL/GenBank/DDBJ whole genome shotgun (WGS) entry which is preliminary data.</text>
</comment>